<gene>
    <name evidence="2" type="ORF">CLV62_104110</name>
</gene>
<evidence type="ECO:0000313" key="3">
    <source>
        <dbReference type="Proteomes" id="UP000247973"/>
    </source>
</evidence>
<name>A0A2V3PST3_9BACT</name>
<organism evidence="2 3">
    <name type="scientific">Dysgonomonas alginatilytica</name>
    <dbReference type="NCBI Taxonomy" id="1605892"/>
    <lineage>
        <taxon>Bacteria</taxon>
        <taxon>Pseudomonadati</taxon>
        <taxon>Bacteroidota</taxon>
        <taxon>Bacteroidia</taxon>
        <taxon>Bacteroidales</taxon>
        <taxon>Dysgonomonadaceae</taxon>
        <taxon>Dysgonomonas</taxon>
    </lineage>
</organism>
<dbReference type="RefSeq" id="WP_110309805.1">
    <property type="nucleotide sequence ID" value="NZ_QICL01000004.1"/>
</dbReference>
<evidence type="ECO:0000313" key="2">
    <source>
        <dbReference type="EMBL" id="PXV66849.1"/>
    </source>
</evidence>
<dbReference type="AlphaFoldDB" id="A0A2V3PST3"/>
<evidence type="ECO:0000256" key="1">
    <source>
        <dbReference type="SAM" id="MobiDB-lite"/>
    </source>
</evidence>
<dbReference type="Proteomes" id="UP000247973">
    <property type="component" value="Unassembled WGS sequence"/>
</dbReference>
<reference evidence="2 3" key="1">
    <citation type="submission" date="2018-03" db="EMBL/GenBank/DDBJ databases">
        <title>Genomic Encyclopedia of Archaeal and Bacterial Type Strains, Phase II (KMG-II): from individual species to whole genera.</title>
        <authorList>
            <person name="Goeker M."/>
        </authorList>
    </citation>
    <scope>NUCLEOTIDE SEQUENCE [LARGE SCALE GENOMIC DNA]</scope>
    <source>
        <strain evidence="2 3">DSM 100214</strain>
    </source>
</reference>
<accession>A0A2V3PST3</accession>
<dbReference type="EMBL" id="QICL01000004">
    <property type="protein sequence ID" value="PXV66849.1"/>
    <property type="molecule type" value="Genomic_DNA"/>
</dbReference>
<proteinExistence type="predicted"/>
<comment type="caution">
    <text evidence="2">The sequence shown here is derived from an EMBL/GenBank/DDBJ whole genome shotgun (WGS) entry which is preliminary data.</text>
</comment>
<protein>
    <submittedName>
        <fullName evidence="2">Uncharacterized protein</fullName>
    </submittedName>
</protein>
<sequence length="188" mass="22030">MKYKIPKTAQERQNEIEKLSNLERFCLDAYIVSKFPASQKVVIAYEQSRPREAQANRQSVYTQARNWINTDKCKYYIEDRKKELFATDQHRYSTTQNEGNETEADTENNPTESNRTKGETISELNKLADNTNDVKLKAEILLKISDLEGWKKEKEQTDDNTIRYYLPLRCNVCSLYKAAKEQKAKQQT</sequence>
<feature type="region of interest" description="Disordered" evidence="1">
    <location>
        <begin position="88"/>
        <end position="118"/>
    </location>
</feature>
<keyword evidence="3" id="KW-1185">Reference proteome</keyword>